<dbReference type="Pfam" id="PF05699">
    <property type="entry name" value="Dimer_Tnp_hAT"/>
    <property type="match status" value="1"/>
</dbReference>
<dbReference type="AlphaFoldDB" id="D8LBK4"/>
<gene>
    <name evidence="8" type="ORF">Esi_0000_0516</name>
</gene>
<keyword evidence="5" id="KW-0539">Nucleus</keyword>
<evidence type="ECO:0000256" key="4">
    <source>
        <dbReference type="ARBA" id="ARBA00022833"/>
    </source>
</evidence>
<dbReference type="Proteomes" id="UP000002630">
    <property type="component" value="Linkage Group LG01"/>
</dbReference>
<evidence type="ECO:0000256" key="5">
    <source>
        <dbReference type="ARBA" id="ARBA00023242"/>
    </source>
</evidence>
<keyword evidence="2" id="KW-0479">Metal-binding</keyword>
<dbReference type="InterPro" id="IPR008906">
    <property type="entry name" value="HATC_C_dom"/>
</dbReference>
<dbReference type="OrthoDB" id="162805at2759"/>
<name>D8LBK4_ECTSI</name>
<organism evidence="8 9">
    <name type="scientific">Ectocarpus siliculosus</name>
    <name type="common">Brown alga</name>
    <name type="synonym">Conferva siliculosa</name>
    <dbReference type="NCBI Taxonomy" id="2880"/>
    <lineage>
        <taxon>Eukaryota</taxon>
        <taxon>Sar</taxon>
        <taxon>Stramenopiles</taxon>
        <taxon>Ochrophyta</taxon>
        <taxon>PX clade</taxon>
        <taxon>Phaeophyceae</taxon>
        <taxon>Ectocarpales</taxon>
        <taxon>Ectocarpaceae</taxon>
        <taxon>Ectocarpus</taxon>
    </lineage>
</organism>
<accession>D8LBK4</accession>
<dbReference type="InParanoid" id="D8LBK4"/>
<evidence type="ECO:0000256" key="6">
    <source>
        <dbReference type="SAM" id="MobiDB-lite"/>
    </source>
</evidence>
<dbReference type="GO" id="GO:0046983">
    <property type="term" value="F:protein dimerization activity"/>
    <property type="evidence" value="ECO:0007669"/>
    <property type="project" value="InterPro"/>
</dbReference>
<dbReference type="InterPro" id="IPR012337">
    <property type="entry name" value="RNaseH-like_sf"/>
</dbReference>
<evidence type="ECO:0000313" key="9">
    <source>
        <dbReference type="Proteomes" id="UP000002630"/>
    </source>
</evidence>
<comment type="subcellular location">
    <subcellularLocation>
        <location evidence="1">Nucleus</location>
    </subcellularLocation>
</comment>
<dbReference type="GO" id="GO:0008270">
    <property type="term" value="F:zinc ion binding"/>
    <property type="evidence" value="ECO:0007669"/>
    <property type="project" value="UniProtKB-KW"/>
</dbReference>
<dbReference type="EMBL" id="FN647682">
    <property type="protein sequence ID" value="CBN76713.1"/>
    <property type="molecule type" value="Genomic_DNA"/>
</dbReference>
<dbReference type="OMA" id="APHENEI"/>
<keyword evidence="9" id="KW-1185">Reference proteome</keyword>
<dbReference type="InterPro" id="IPR052035">
    <property type="entry name" value="ZnF_BED_domain_contain"/>
</dbReference>
<feature type="domain" description="HAT C-terminal dimerisation" evidence="7">
    <location>
        <begin position="546"/>
        <end position="611"/>
    </location>
</feature>
<reference evidence="8 9" key="1">
    <citation type="journal article" date="2010" name="Nature">
        <title>The Ectocarpus genome and the independent evolution of multicellularity in brown algae.</title>
        <authorList>
            <person name="Cock J.M."/>
            <person name="Sterck L."/>
            <person name="Rouze P."/>
            <person name="Scornet D."/>
            <person name="Allen A.E."/>
            <person name="Amoutzias G."/>
            <person name="Anthouard V."/>
            <person name="Artiguenave F."/>
            <person name="Aury J.M."/>
            <person name="Badger J.H."/>
            <person name="Beszteri B."/>
            <person name="Billiau K."/>
            <person name="Bonnet E."/>
            <person name="Bothwell J.H."/>
            <person name="Bowler C."/>
            <person name="Boyen C."/>
            <person name="Brownlee C."/>
            <person name="Carrano C.J."/>
            <person name="Charrier B."/>
            <person name="Cho G.Y."/>
            <person name="Coelho S.M."/>
            <person name="Collen J."/>
            <person name="Corre E."/>
            <person name="Da Silva C."/>
            <person name="Delage L."/>
            <person name="Delaroque N."/>
            <person name="Dittami S.M."/>
            <person name="Doulbeau S."/>
            <person name="Elias M."/>
            <person name="Farnham G."/>
            <person name="Gachon C.M."/>
            <person name="Gschloessl B."/>
            <person name="Heesch S."/>
            <person name="Jabbari K."/>
            <person name="Jubin C."/>
            <person name="Kawai H."/>
            <person name="Kimura K."/>
            <person name="Kloareg B."/>
            <person name="Kupper F.C."/>
            <person name="Lang D."/>
            <person name="Le Bail A."/>
            <person name="Leblanc C."/>
            <person name="Lerouge P."/>
            <person name="Lohr M."/>
            <person name="Lopez P.J."/>
            <person name="Martens C."/>
            <person name="Maumus F."/>
            <person name="Michel G."/>
            <person name="Miranda-Saavedra D."/>
            <person name="Morales J."/>
            <person name="Moreau H."/>
            <person name="Motomura T."/>
            <person name="Nagasato C."/>
            <person name="Napoli C.A."/>
            <person name="Nelson D.R."/>
            <person name="Nyvall-Collen P."/>
            <person name="Peters A.F."/>
            <person name="Pommier C."/>
            <person name="Potin P."/>
            <person name="Poulain J."/>
            <person name="Quesneville H."/>
            <person name="Read B."/>
            <person name="Rensing S.A."/>
            <person name="Ritter A."/>
            <person name="Rousvoal S."/>
            <person name="Samanta M."/>
            <person name="Samson G."/>
            <person name="Schroeder D.C."/>
            <person name="Segurens B."/>
            <person name="Strittmatter M."/>
            <person name="Tonon T."/>
            <person name="Tregear J.W."/>
            <person name="Valentin K."/>
            <person name="von Dassow P."/>
            <person name="Yamagishi T."/>
            <person name="Van de Peer Y."/>
            <person name="Wincker P."/>
        </authorList>
    </citation>
    <scope>NUCLEOTIDE SEQUENCE [LARGE SCALE GENOMIC DNA]</scope>
    <source>
        <strain evidence="9">Ec32 / CCAP1310/4</strain>
    </source>
</reference>
<dbReference type="PANTHER" id="PTHR46481:SF10">
    <property type="entry name" value="ZINC FINGER BED DOMAIN-CONTAINING PROTEIN 39"/>
    <property type="match status" value="1"/>
</dbReference>
<dbReference type="GO" id="GO:0005634">
    <property type="term" value="C:nucleus"/>
    <property type="evidence" value="ECO:0007669"/>
    <property type="project" value="UniProtKB-SubCell"/>
</dbReference>
<sequence length="670" mass="74124">MNWVKWHVIEGFCPLSYGEKRWVRESLNQIAAKGFPLGRLHKEAVAKMVVEYYAATTAQFQAEITAEVGGVPRLHLDLDLWVDKSSTLMFMGVRLFYIDREWRLKSRLLAVRQFNPTLEMFENERLSAVLEKYLTDVLEEFGLDVSMLFSATSDAGSDVKHRLCHTLIPRLWKSCVCHMLNCSLVEAIGTRVDSRKPGNPAARKVVLAVKKVVEHIRRSKSPGAKAIFQEEQVRHYSQCLHRKLVNVAPQRWSGVSGVLEATIVNRVGIDGVYAREGSVNPLAPHENEIDELYSLIKPVAELIVTCQQTHVPTGQAAVLGLATLKLSTFNVDARLDVLTPVRAQGWPEGTGGGERKATSVPRLHNHLTQVGRDAREHLASALDRRYFDRCYKSADSEKTTDFVFDMQMGLHPTTADLQYVDKLTSTEVHAAFVKKSITDKIIALAVELAEKEMERKQAGPEQDESVAKRARPAAAPGSLQTAVAKARNKKDDAATAKFASLGLFKKRRGGGEASQQPTFEPMARAELETLRGVEAGTLTDDLSCEGVLEWWKKWGRLYPLLARAARVVFGAPASAAVLERDFTDAWCMMASSRSAGDAKYVEMVLFLHGNLDLIPEQIPELRDEDVQAKIPGRLSNPIPELHGLDGTLGLVDLTNDEGGVGPGEGEESEG</sequence>
<keyword evidence="3" id="KW-0863">Zinc-finger</keyword>
<evidence type="ECO:0000256" key="2">
    <source>
        <dbReference type="ARBA" id="ARBA00022723"/>
    </source>
</evidence>
<evidence type="ECO:0000256" key="1">
    <source>
        <dbReference type="ARBA" id="ARBA00004123"/>
    </source>
</evidence>
<protein>
    <recommendedName>
        <fullName evidence="7">HAT C-terminal dimerisation domain-containing protein</fullName>
    </recommendedName>
</protein>
<dbReference type="SUPFAM" id="SSF53098">
    <property type="entry name" value="Ribonuclease H-like"/>
    <property type="match status" value="1"/>
</dbReference>
<evidence type="ECO:0000259" key="7">
    <source>
        <dbReference type="Pfam" id="PF05699"/>
    </source>
</evidence>
<dbReference type="EMBL" id="FN649726">
    <property type="protein sequence ID" value="CBN76713.1"/>
    <property type="molecule type" value="Genomic_DNA"/>
</dbReference>
<proteinExistence type="predicted"/>
<evidence type="ECO:0000313" key="8">
    <source>
        <dbReference type="EMBL" id="CBN76713.1"/>
    </source>
</evidence>
<feature type="region of interest" description="Disordered" evidence="6">
    <location>
        <begin position="454"/>
        <end position="486"/>
    </location>
</feature>
<dbReference type="PANTHER" id="PTHR46481">
    <property type="entry name" value="ZINC FINGER BED DOMAIN-CONTAINING PROTEIN 4"/>
    <property type="match status" value="1"/>
</dbReference>
<keyword evidence="4" id="KW-0862">Zinc</keyword>
<evidence type="ECO:0000256" key="3">
    <source>
        <dbReference type="ARBA" id="ARBA00022771"/>
    </source>
</evidence>